<protein>
    <submittedName>
        <fullName evidence="3">Lipase (Class 3)</fullName>
    </submittedName>
</protein>
<dbReference type="OrthoDB" id="927373at2"/>
<evidence type="ECO:0000313" key="3">
    <source>
        <dbReference type="EMBL" id="RAI98681.1"/>
    </source>
</evidence>
<keyword evidence="1" id="KW-0732">Signal</keyword>
<feature type="domain" description="Fungal lipase-type" evidence="2">
    <location>
        <begin position="79"/>
        <end position="231"/>
    </location>
</feature>
<dbReference type="InterPro" id="IPR029058">
    <property type="entry name" value="AB_hydrolase_fold"/>
</dbReference>
<dbReference type="EMBL" id="QLLL01000011">
    <property type="protein sequence ID" value="RAI98681.1"/>
    <property type="molecule type" value="Genomic_DNA"/>
</dbReference>
<dbReference type="Pfam" id="PF01764">
    <property type="entry name" value="Lipase_3"/>
    <property type="match status" value="1"/>
</dbReference>
<name>A0A327Q4M2_9BACT</name>
<keyword evidence="4" id="KW-1185">Reference proteome</keyword>
<sequence length="360" mass="41988">MRLILCYFLILIPHLAPAQQLQPGFDPKEYLSLLEIPERTDSTGNFKEAKGFTLKYVSPEVGLYNRWALWERADGVDIIRVRGTIPRNESWLANFYAGMIPAHGTLQINDSTKFEYKLTADQNKAFVHTGWTISLAHLAPTIEQQILAEYAKGKREFIIMGHSQGGAITFLLRSYLYYNPRIPKDIIFKTYSSAAPKPGNLFFAYDYDFITRGGWGLRVVNSEDWVPETPFSLQTLKDFNHISAFMNVKKILHEQDFFARLAGSYVYNKMDRTTKRSERRFRKYLGNYVYKMVKKTLPELKQPNYVRSHNYQLAGTPIILLADSAYHEKFKFDGKNVFMHHMFEPYIYLVEKYYLQNTVK</sequence>
<proteinExistence type="predicted"/>
<comment type="caution">
    <text evidence="3">The sequence shown here is derived from an EMBL/GenBank/DDBJ whole genome shotgun (WGS) entry which is preliminary data.</text>
</comment>
<evidence type="ECO:0000313" key="4">
    <source>
        <dbReference type="Proteomes" id="UP000249547"/>
    </source>
</evidence>
<gene>
    <name evidence="3" type="ORF">LX64_04666</name>
</gene>
<dbReference type="Gene3D" id="3.40.50.1820">
    <property type="entry name" value="alpha/beta hydrolase"/>
    <property type="match status" value="1"/>
</dbReference>
<evidence type="ECO:0000256" key="1">
    <source>
        <dbReference type="SAM" id="SignalP"/>
    </source>
</evidence>
<accession>A0A327Q4M2</accession>
<feature type="chain" id="PRO_5016392707" evidence="1">
    <location>
        <begin position="19"/>
        <end position="360"/>
    </location>
</feature>
<dbReference type="GO" id="GO:0006629">
    <property type="term" value="P:lipid metabolic process"/>
    <property type="evidence" value="ECO:0007669"/>
    <property type="project" value="InterPro"/>
</dbReference>
<dbReference type="Proteomes" id="UP000249547">
    <property type="component" value="Unassembled WGS sequence"/>
</dbReference>
<dbReference type="InterPro" id="IPR002921">
    <property type="entry name" value="Fungal_lipase-type"/>
</dbReference>
<organism evidence="3 4">
    <name type="scientific">Chitinophaga skermanii</name>
    <dbReference type="NCBI Taxonomy" id="331697"/>
    <lineage>
        <taxon>Bacteria</taxon>
        <taxon>Pseudomonadati</taxon>
        <taxon>Bacteroidota</taxon>
        <taxon>Chitinophagia</taxon>
        <taxon>Chitinophagales</taxon>
        <taxon>Chitinophagaceae</taxon>
        <taxon>Chitinophaga</taxon>
    </lineage>
</organism>
<dbReference type="SUPFAM" id="SSF53474">
    <property type="entry name" value="alpha/beta-Hydrolases"/>
    <property type="match status" value="1"/>
</dbReference>
<reference evidence="3 4" key="1">
    <citation type="submission" date="2018-06" db="EMBL/GenBank/DDBJ databases">
        <title>Genomic Encyclopedia of Archaeal and Bacterial Type Strains, Phase II (KMG-II): from individual species to whole genera.</title>
        <authorList>
            <person name="Goeker M."/>
        </authorList>
    </citation>
    <scope>NUCLEOTIDE SEQUENCE [LARGE SCALE GENOMIC DNA]</scope>
    <source>
        <strain evidence="3 4">DSM 23857</strain>
    </source>
</reference>
<dbReference type="AlphaFoldDB" id="A0A327Q4M2"/>
<evidence type="ECO:0000259" key="2">
    <source>
        <dbReference type="Pfam" id="PF01764"/>
    </source>
</evidence>
<dbReference type="RefSeq" id="WP_111600053.1">
    <property type="nucleotide sequence ID" value="NZ_QLLL01000011.1"/>
</dbReference>
<feature type="signal peptide" evidence="1">
    <location>
        <begin position="1"/>
        <end position="18"/>
    </location>
</feature>